<evidence type="ECO:0000256" key="4">
    <source>
        <dbReference type="ARBA" id="ARBA00023242"/>
    </source>
</evidence>
<proteinExistence type="inferred from homology"/>
<organism evidence="6 7">
    <name type="scientific">Elysia crispata</name>
    <name type="common">lettuce slug</name>
    <dbReference type="NCBI Taxonomy" id="231223"/>
    <lineage>
        <taxon>Eukaryota</taxon>
        <taxon>Metazoa</taxon>
        <taxon>Spiralia</taxon>
        <taxon>Lophotrochozoa</taxon>
        <taxon>Mollusca</taxon>
        <taxon>Gastropoda</taxon>
        <taxon>Heterobranchia</taxon>
        <taxon>Euthyneura</taxon>
        <taxon>Panpulmonata</taxon>
        <taxon>Sacoglossa</taxon>
        <taxon>Placobranchoidea</taxon>
        <taxon>Plakobranchidae</taxon>
        <taxon>Elysia</taxon>
    </lineage>
</organism>
<dbReference type="Proteomes" id="UP001283361">
    <property type="component" value="Unassembled WGS sequence"/>
</dbReference>
<evidence type="ECO:0000313" key="6">
    <source>
        <dbReference type="EMBL" id="KAK3801189.1"/>
    </source>
</evidence>
<feature type="region of interest" description="Disordered" evidence="5">
    <location>
        <begin position="467"/>
        <end position="703"/>
    </location>
</feature>
<feature type="compositionally biased region" description="Low complexity" evidence="5">
    <location>
        <begin position="723"/>
        <end position="735"/>
    </location>
</feature>
<comment type="subcellular location">
    <subcellularLocation>
        <location evidence="1">Nucleus</location>
    </subcellularLocation>
</comment>
<feature type="compositionally biased region" description="Low complexity" evidence="5">
    <location>
        <begin position="598"/>
        <end position="630"/>
    </location>
</feature>
<dbReference type="GO" id="GO:0006364">
    <property type="term" value="P:rRNA processing"/>
    <property type="evidence" value="ECO:0007669"/>
    <property type="project" value="UniProtKB-KW"/>
</dbReference>
<feature type="compositionally biased region" description="Polar residues" evidence="5">
    <location>
        <begin position="495"/>
        <end position="515"/>
    </location>
</feature>
<evidence type="ECO:0000256" key="1">
    <source>
        <dbReference type="ARBA" id="ARBA00004123"/>
    </source>
</evidence>
<evidence type="ECO:0000313" key="7">
    <source>
        <dbReference type="Proteomes" id="UP001283361"/>
    </source>
</evidence>
<evidence type="ECO:0000256" key="2">
    <source>
        <dbReference type="ARBA" id="ARBA00006374"/>
    </source>
</evidence>
<comment type="caution">
    <text evidence="6">The sequence shown here is derived from an EMBL/GenBank/DDBJ whole genome shotgun (WGS) entry which is preliminary data.</text>
</comment>
<dbReference type="GO" id="GO:0005634">
    <property type="term" value="C:nucleus"/>
    <property type="evidence" value="ECO:0007669"/>
    <property type="project" value="UniProtKB-SubCell"/>
</dbReference>
<keyword evidence="4" id="KW-0539">Nucleus</keyword>
<feature type="compositionally biased region" description="Basic residues" evidence="5">
    <location>
        <begin position="632"/>
        <end position="642"/>
    </location>
</feature>
<name>A0AAE1B7F8_9GAST</name>
<feature type="region of interest" description="Disordered" evidence="5">
    <location>
        <begin position="805"/>
        <end position="888"/>
    </location>
</feature>
<dbReference type="AlphaFoldDB" id="A0AAE1B7F8"/>
<feature type="compositionally biased region" description="Polar residues" evidence="5">
    <location>
        <begin position="754"/>
        <end position="766"/>
    </location>
</feature>
<gene>
    <name evidence="6" type="ORF">RRG08_028199</name>
</gene>
<sequence>MERAEVSAEVHFAQKLASNEKKIRDRAIKRLRKYLFARSSHGGLTENDVIKIWKGLHYCMWMQDKPLLQEELSQKISGLLQSFSSPEGALLFMKVFLETEAREWNGIDKLRLDKFMMMIRDMLHQSFTLLSNIGWPAPECRQFAEALALKVMLPGEPRLPDGLKLHLADIYIDELLKVSLDKMSSRKMVLLLRPFIDFLVYTSKTELAARVMQEVLVKALNTVSTVWRCTPISSLGGPDSHQDDEDGEREDEESDEKIDISGGGSDVGENIAVENLSNFVMDADLLLFLLFKLAKDPKVKAKNRAMVYKLVKKYPETYDNIVNTFASSSDACIRAKDDLDGGKGTLEDLTLFHNDGQGGDQHKQQKNKNEKRKKDKNNSRKEGEGFKESIHAISPVEIKPHSDSQDGKQLAKTSKKGKVGDQEKKEVLKEFPKPMKRKRDIEGATDCANNMQQSKFMKFTSEELGTQLMNSSLLTPKTKSKKKKKKSKTSKEQDVASSGSTACLSPNQSNLSDHQNTTKNVNKTDKNSNSQGAHSESPRRSSTDLLMSPVEMVIYPKKTSAAPKEKKEKGSSKKQRIASVELGDKMHLVSSSFGEPILSLQRQPSRSPSPSSSLQTSSSLAESLSSTPSAVGRKKSLKKGRKSASSPTSPVGRTDTAADSVGDSQAVSGFSTSGPKDSAEATDDCPCKNAKAAESEAAPEVKSVFSSIKEKYVDPLIKSMGASQSMENSRSESSMDWSVGASNVSAASDDGTEDTISSEQVSQTDPGPNRKKAKCQLKGDNGSMTPCGKKKVFFDLRKNRANKFQDYIKSLQRQPDSPHMPEKSPSNSILKSTSPRVASNTTGKKKYAKGNSQKSPKNKKNQKGGSRSPSPSPRKLKVVRSRSNFNVE</sequence>
<feature type="compositionally biased region" description="Basic and acidic residues" evidence="5">
    <location>
        <begin position="376"/>
        <end position="390"/>
    </location>
</feature>
<feature type="region of interest" description="Disordered" evidence="5">
    <location>
        <begin position="350"/>
        <end position="449"/>
    </location>
</feature>
<feature type="compositionally biased region" description="Basic residues" evidence="5">
    <location>
        <begin position="478"/>
        <end position="488"/>
    </location>
</feature>
<feature type="compositionally biased region" description="Polar residues" evidence="5">
    <location>
        <begin position="662"/>
        <end position="675"/>
    </location>
</feature>
<dbReference type="PANTHER" id="PTHR13026">
    <property type="entry name" value="NNP-1 PROTEIN NOVEL NUCLEAR PROTEIN 1 NOP52"/>
    <property type="match status" value="1"/>
</dbReference>
<dbReference type="GO" id="GO:0030688">
    <property type="term" value="C:preribosome, small subunit precursor"/>
    <property type="evidence" value="ECO:0007669"/>
    <property type="project" value="InterPro"/>
</dbReference>
<accession>A0AAE1B7F8</accession>
<reference evidence="6" key="1">
    <citation type="journal article" date="2023" name="G3 (Bethesda)">
        <title>A reference genome for the long-term kleptoplast-retaining sea slug Elysia crispata morphotype clarki.</title>
        <authorList>
            <person name="Eastman K.E."/>
            <person name="Pendleton A.L."/>
            <person name="Shaikh M.A."/>
            <person name="Suttiyut T."/>
            <person name="Ogas R."/>
            <person name="Tomko P."/>
            <person name="Gavelis G."/>
            <person name="Widhalm J.R."/>
            <person name="Wisecaver J.H."/>
        </authorList>
    </citation>
    <scope>NUCLEOTIDE SEQUENCE</scope>
    <source>
        <strain evidence="6">ECLA1</strain>
    </source>
</reference>
<comment type="similarity">
    <text evidence="2">Belongs to the RRP1 family.</text>
</comment>
<evidence type="ECO:0000256" key="5">
    <source>
        <dbReference type="SAM" id="MobiDB-lite"/>
    </source>
</evidence>
<protein>
    <submittedName>
        <fullName evidence="6">Uncharacterized protein</fullName>
    </submittedName>
</protein>
<keyword evidence="7" id="KW-1185">Reference proteome</keyword>
<feature type="compositionally biased region" description="Basic residues" evidence="5">
    <location>
        <begin position="364"/>
        <end position="375"/>
    </location>
</feature>
<dbReference type="EMBL" id="JAWDGP010000361">
    <property type="protein sequence ID" value="KAK3801189.1"/>
    <property type="molecule type" value="Genomic_DNA"/>
</dbReference>
<feature type="region of interest" description="Disordered" evidence="5">
    <location>
        <begin position="234"/>
        <end position="266"/>
    </location>
</feature>
<feature type="compositionally biased region" description="Acidic residues" evidence="5">
    <location>
        <begin position="242"/>
        <end position="256"/>
    </location>
</feature>
<dbReference type="PANTHER" id="PTHR13026:SF0">
    <property type="entry name" value="RIBOSOMAL RNA PROCESSING 1B"/>
    <property type="match status" value="1"/>
</dbReference>
<evidence type="ECO:0000256" key="3">
    <source>
        <dbReference type="ARBA" id="ARBA00022552"/>
    </source>
</evidence>
<dbReference type="InterPro" id="IPR010301">
    <property type="entry name" value="RRP1"/>
</dbReference>
<feature type="region of interest" description="Disordered" evidence="5">
    <location>
        <begin position="721"/>
        <end position="788"/>
    </location>
</feature>
<keyword evidence="3" id="KW-0698">rRNA processing</keyword>
<dbReference type="Pfam" id="PF05997">
    <property type="entry name" value="Nop52"/>
    <property type="match status" value="1"/>
</dbReference>
<feature type="compositionally biased region" description="Polar residues" evidence="5">
    <location>
        <begin position="824"/>
        <end position="842"/>
    </location>
</feature>
<feature type="compositionally biased region" description="Basic and acidic residues" evidence="5">
    <location>
        <begin position="418"/>
        <end position="433"/>
    </location>
</feature>